<evidence type="ECO:0000259" key="1">
    <source>
        <dbReference type="Pfam" id="PF01425"/>
    </source>
</evidence>
<dbReference type="PANTHER" id="PTHR43372">
    <property type="entry name" value="FATTY-ACID AMIDE HYDROLASE"/>
    <property type="match status" value="1"/>
</dbReference>
<dbReference type="PANTHER" id="PTHR43372:SF4">
    <property type="entry name" value="FATTY-ACID AMIDE HYDROLASE 2"/>
    <property type="match status" value="1"/>
</dbReference>
<dbReference type="Gene3D" id="3.90.1300.10">
    <property type="entry name" value="Amidase signature (AS) domain"/>
    <property type="match status" value="1"/>
</dbReference>
<dbReference type="RefSeq" id="WP_096370809.1">
    <property type="nucleotide sequence ID" value="NZ_AP017624.1"/>
</dbReference>
<dbReference type="SUPFAM" id="SSF75304">
    <property type="entry name" value="Amidase signature (AS) enzymes"/>
    <property type="match status" value="1"/>
</dbReference>
<evidence type="ECO:0000313" key="3">
    <source>
        <dbReference type="Proteomes" id="UP000218067"/>
    </source>
</evidence>
<organism evidence="2 3">
    <name type="scientific">Mycobacterium ulcerans subsp. shinshuense</name>
    <dbReference type="NCBI Taxonomy" id="1124626"/>
    <lineage>
        <taxon>Bacteria</taxon>
        <taxon>Bacillati</taxon>
        <taxon>Actinomycetota</taxon>
        <taxon>Actinomycetes</taxon>
        <taxon>Mycobacteriales</taxon>
        <taxon>Mycobacteriaceae</taxon>
        <taxon>Mycobacterium</taxon>
        <taxon>Mycobacterium ulcerans group</taxon>
    </lineage>
</organism>
<name>A0A1B4Y3I6_MYCUL</name>
<dbReference type="Proteomes" id="UP000218067">
    <property type="component" value="Chromosome"/>
</dbReference>
<reference evidence="2 3" key="1">
    <citation type="submission" date="2016-08" db="EMBL/GenBank/DDBJ databases">
        <title>Complete genome sequence of Mycobacterium shinshuense, a subspecies of M. ulcerans.</title>
        <authorList>
            <person name="Yoshida M."/>
            <person name="Ogura Y."/>
            <person name="Hayashi T."/>
            <person name="Hoshino Y."/>
        </authorList>
    </citation>
    <scope>NUCLEOTIDE SEQUENCE [LARGE SCALE GENOMIC DNA]</scope>
    <source>
        <strain evidence="3">ATCC 33728</strain>
    </source>
</reference>
<dbReference type="Pfam" id="PF01425">
    <property type="entry name" value="Amidase"/>
    <property type="match status" value="1"/>
</dbReference>
<accession>A0A1B4Y3I6</accession>
<dbReference type="GO" id="GO:0012505">
    <property type="term" value="C:endomembrane system"/>
    <property type="evidence" value="ECO:0007669"/>
    <property type="project" value="TreeGrafter"/>
</dbReference>
<evidence type="ECO:0000313" key="2">
    <source>
        <dbReference type="EMBL" id="BAV41616.1"/>
    </source>
</evidence>
<gene>
    <name evidence="2" type="ORF">SHTP_2503</name>
</gene>
<sequence length="468" mass="48740">MTELCHLGAHELVALMSAGSVSCREVIQQHLVRIRSVNPALNALVEAEDPERCLRQADHADECVARGAPLGAAHGLPVVIKDVMQVAGLACSGGSPGLRAVADTDATVVSRLRAQGAIVLGMTNVPEMSRGGESNNNLYGRTNNPYDLTRTPGGSSGGSAALVAAGGAALSMGSDGGGSIRQPCHNTGIAGLKPTHGRIPRTGSVFGDALGVFSPFVCYGPLARSVRDLFLGLSIMNGPDLADPYTAPAPLGSPDDVELGTLRVAAYLDDGISPPSEEVTAVVTAAVEALREVVAVIDHAVPPCLNRTTDLLWTSIFLGGDRGRGFEEDLGAIGTTAPSEEPAEFTAQARQVDFSLTEARRRLVDIDHYRIQMLAFMADYDVIVGPAMPTPAKPHHHGLVEISDFSHLMVHNLTGWPAAVVRCGTSPGGLPIGVQIAARPWHDGTALAVASHLEAIFGGWQAPGLVVT</sequence>
<dbReference type="InterPro" id="IPR036928">
    <property type="entry name" value="AS_sf"/>
</dbReference>
<protein>
    <submittedName>
        <fullName evidence="2">Amidase</fullName>
    </submittedName>
</protein>
<dbReference type="GeneID" id="93437107"/>
<proteinExistence type="predicted"/>
<dbReference type="PROSITE" id="PS00571">
    <property type="entry name" value="AMIDASES"/>
    <property type="match status" value="1"/>
</dbReference>
<dbReference type="InterPro" id="IPR052739">
    <property type="entry name" value="FAAH2"/>
</dbReference>
<dbReference type="AlphaFoldDB" id="A0A1B4Y3I6"/>
<dbReference type="InterPro" id="IPR023631">
    <property type="entry name" value="Amidase_dom"/>
</dbReference>
<dbReference type="EMBL" id="AP017624">
    <property type="protein sequence ID" value="BAV41616.1"/>
    <property type="molecule type" value="Genomic_DNA"/>
</dbReference>
<dbReference type="InterPro" id="IPR020556">
    <property type="entry name" value="Amidase_CS"/>
</dbReference>
<feature type="domain" description="Amidase" evidence="1">
    <location>
        <begin position="25"/>
        <end position="446"/>
    </location>
</feature>